<dbReference type="SUPFAM" id="SSF141571">
    <property type="entry name" value="Pentapeptide repeat-like"/>
    <property type="match status" value="1"/>
</dbReference>
<dbReference type="PANTHER" id="PTHR47485:SF1">
    <property type="entry name" value="THYLAKOID LUMENAL 17.4 KDA PROTEIN, CHLOROPLASTIC"/>
    <property type="match status" value="1"/>
</dbReference>
<proteinExistence type="predicted"/>
<dbReference type="RefSeq" id="WP_159453604.1">
    <property type="nucleotide sequence ID" value="NZ_FUZU01000001.1"/>
</dbReference>
<protein>
    <submittedName>
        <fullName evidence="2">Pentapeptide repeat-containing protein</fullName>
    </submittedName>
</protein>
<dbReference type="STRING" id="688867.SAMN05660236_0817"/>
<dbReference type="InterPro" id="IPR001646">
    <property type="entry name" value="5peptide_repeat"/>
</dbReference>
<dbReference type="OrthoDB" id="67652at2"/>
<evidence type="ECO:0000256" key="1">
    <source>
        <dbReference type="ARBA" id="ARBA00022737"/>
    </source>
</evidence>
<keyword evidence="3" id="KW-1185">Reference proteome</keyword>
<dbReference type="Gene3D" id="2.160.20.80">
    <property type="entry name" value="E3 ubiquitin-protein ligase SopA"/>
    <property type="match status" value="1"/>
</dbReference>
<keyword evidence="1" id="KW-0677">Repeat</keyword>
<reference evidence="2 3" key="1">
    <citation type="submission" date="2017-02" db="EMBL/GenBank/DDBJ databases">
        <authorList>
            <person name="Peterson S.W."/>
        </authorList>
    </citation>
    <scope>NUCLEOTIDE SEQUENCE [LARGE SCALE GENOMIC DNA]</scope>
    <source>
        <strain evidence="2 3">DSM 25262</strain>
    </source>
</reference>
<dbReference type="Proteomes" id="UP000190961">
    <property type="component" value="Unassembled WGS sequence"/>
</dbReference>
<name>A0A1T5J639_9BACT</name>
<gene>
    <name evidence="2" type="ORF">SAMN05660236_0817</name>
</gene>
<sequence length="415" mass="47228">MPEIISDEQEVVPNEQEKRITELDNKLKQIEADMMAQDHRLVPILYNFFFKRSKYNDDDPRRKATYSALLWRLFSPQTVASAGVSVIAILGLLLALQANNLLNKQNKKIDLQNQLAEASRRAILVTELSSISNKIDDIKPEKDGKVRVPKSILGRIVALSRSFRPYQFIVMPNEDAFSTNGFYSNYQWDSIKTKNVKSRNFMNWFQGLFFDIDDGSEPLLIHKPLSPERGQLLIALSNSNIANFNELADLGPDFSSAYLSGANLRNAVFDGLNLRSSDFRAAYLWQASFVNTNIDESDFTRASIIGGSFSGSVNSKFLYTQLNQADFSEAQLQGSDFSNAILFDSKFFNASLDGVNWNGAIIDQVDSTTCTWLDDQVKIAKTFRDRVRWVLVKEYPQNHPYLDAHSLYWVIRPQR</sequence>
<dbReference type="PANTHER" id="PTHR47485">
    <property type="entry name" value="THYLAKOID LUMENAL 17.4 KDA PROTEIN, CHLOROPLASTIC"/>
    <property type="match status" value="1"/>
</dbReference>
<evidence type="ECO:0000313" key="2">
    <source>
        <dbReference type="EMBL" id="SKC47017.1"/>
    </source>
</evidence>
<accession>A0A1T5J639</accession>
<evidence type="ECO:0000313" key="3">
    <source>
        <dbReference type="Proteomes" id="UP000190961"/>
    </source>
</evidence>
<dbReference type="EMBL" id="FUZU01000001">
    <property type="protein sequence ID" value="SKC47017.1"/>
    <property type="molecule type" value="Genomic_DNA"/>
</dbReference>
<dbReference type="Pfam" id="PF00805">
    <property type="entry name" value="Pentapeptide"/>
    <property type="match status" value="2"/>
</dbReference>
<dbReference type="AlphaFoldDB" id="A0A1T5J639"/>
<organism evidence="2 3">
    <name type="scientific">Ohtaekwangia koreensis</name>
    <dbReference type="NCBI Taxonomy" id="688867"/>
    <lineage>
        <taxon>Bacteria</taxon>
        <taxon>Pseudomonadati</taxon>
        <taxon>Bacteroidota</taxon>
        <taxon>Cytophagia</taxon>
        <taxon>Cytophagales</taxon>
        <taxon>Fulvivirgaceae</taxon>
        <taxon>Ohtaekwangia</taxon>
    </lineage>
</organism>